<dbReference type="GO" id="GO:0042981">
    <property type="term" value="P:regulation of apoptotic process"/>
    <property type="evidence" value="ECO:0007669"/>
    <property type="project" value="InterPro"/>
</dbReference>
<dbReference type="AlphaFoldDB" id="A0A3B4CDY9"/>
<dbReference type="Proteomes" id="UP001501920">
    <property type="component" value="Chromosome 15"/>
</dbReference>
<reference evidence="4" key="2">
    <citation type="submission" date="2025-08" db="UniProtKB">
        <authorList>
            <consortium name="Ensembl"/>
        </authorList>
    </citation>
    <scope>IDENTIFICATION</scope>
</reference>
<dbReference type="PROSITE" id="PS50011">
    <property type="entry name" value="PROTEIN_KINASE_DOM"/>
    <property type="match status" value="1"/>
</dbReference>
<dbReference type="GO" id="GO:0036269">
    <property type="term" value="P:swimming behavior"/>
    <property type="evidence" value="ECO:0007669"/>
    <property type="project" value="Ensembl"/>
</dbReference>
<dbReference type="Ensembl" id="ENSPNAT00000016733.2">
    <property type="protein sequence ID" value="ENSPNAP00000010157.1"/>
    <property type="gene ID" value="ENSPNAG00000015659.2"/>
</dbReference>
<keyword evidence="5" id="KW-1185">Reference proteome</keyword>
<dbReference type="InterPro" id="IPR001315">
    <property type="entry name" value="CARD"/>
</dbReference>
<dbReference type="GO" id="GO:0005524">
    <property type="term" value="F:ATP binding"/>
    <property type="evidence" value="ECO:0007669"/>
    <property type="project" value="InterPro"/>
</dbReference>
<proteinExistence type="predicted"/>
<dbReference type="Gene3D" id="1.10.510.10">
    <property type="entry name" value="Transferase(Phosphotransferase) domain 1"/>
    <property type="match status" value="1"/>
</dbReference>
<dbReference type="PANTHER" id="PTHR44329">
    <property type="entry name" value="SERINE/THREONINE-PROTEIN KINASE TNNI3K-RELATED"/>
    <property type="match status" value="1"/>
</dbReference>
<evidence type="ECO:0000259" key="3">
    <source>
        <dbReference type="PROSITE" id="PS50209"/>
    </source>
</evidence>
<dbReference type="InterPro" id="IPR011029">
    <property type="entry name" value="DEATH-like_dom_sf"/>
</dbReference>
<reference evidence="4 5" key="1">
    <citation type="submission" date="2020-10" db="EMBL/GenBank/DDBJ databases">
        <title>Pygocentrus nattereri (red-bellied piranha) genome, fPygNat1, primary haplotype.</title>
        <authorList>
            <person name="Myers G."/>
            <person name="Meyer A."/>
            <person name="Karagic N."/>
            <person name="Pippel M."/>
            <person name="Winkler S."/>
            <person name="Tracey A."/>
            <person name="Wood J."/>
            <person name="Formenti G."/>
            <person name="Howe K."/>
            <person name="Fedrigo O."/>
            <person name="Jarvis E.D."/>
        </authorList>
    </citation>
    <scope>NUCLEOTIDE SEQUENCE [LARGE SCALE GENOMIC DNA]</scope>
</reference>
<dbReference type="InterPro" id="IPR001245">
    <property type="entry name" value="Ser-Thr/Tyr_kinase_cat_dom"/>
</dbReference>
<organism evidence="4 5">
    <name type="scientific">Pygocentrus nattereri</name>
    <name type="common">Red-bellied piranha</name>
    <dbReference type="NCBI Taxonomy" id="42514"/>
    <lineage>
        <taxon>Eukaryota</taxon>
        <taxon>Metazoa</taxon>
        <taxon>Chordata</taxon>
        <taxon>Craniata</taxon>
        <taxon>Vertebrata</taxon>
        <taxon>Euteleostomi</taxon>
        <taxon>Actinopterygii</taxon>
        <taxon>Neopterygii</taxon>
        <taxon>Teleostei</taxon>
        <taxon>Ostariophysi</taxon>
        <taxon>Characiformes</taxon>
        <taxon>Characoidei</taxon>
        <taxon>Pygocentrus</taxon>
    </lineage>
</organism>
<dbReference type="GO" id="GO:0070445">
    <property type="term" value="P:regulation of oligodendrocyte progenitor proliferation"/>
    <property type="evidence" value="ECO:0007669"/>
    <property type="project" value="Ensembl"/>
</dbReference>
<evidence type="ECO:0000313" key="5">
    <source>
        <dbReference type="Proteomes" id="UP001501920"/>
    </source>
</evidence>
<sequence length="616" mass="67218">MEWPVKEGISTTPPANRMRHKHMTSRTISAFHFKLRKNGRAGASPPPAGRVIREQDCNRAEKSGTMSQTPVLTEFREEDLRDAALVRTSVGACLRGHLGRTARRVAVKLLGCSAAGRCDWLVQVKNALTAGQVCSEQILVPLGLFRAPSLFGLVWDWMAEGSLHSLLYETHLYPDLPKALRLQVLLDVAEGLNHLHAIPLPHGALKATNVLLDQQYRAKLCDWGQQTCLDLRVPLSGGGRPCFRDLAYMSPEVIQGGAPSTKADMYSFGVLIWEVLNRRQPCEVMDHLRTLLLSAQEGVETGVEVKLLPLETPQCHILTRLVTRCLSSEPNRRPLAEECVVEIRKAVVALGSDACMTAARRLKECKERALLCCKNPTAWVLPLELNNLEGYSGGTRRKNLTSKMIPVNRPCLSKDALQIPKSVETRSRGTVPVPATARASPPPGCCKDTANNLVFSRGTSSITCNNPGFRQCGVICDVSQTQTPTPPNTPCGSPTAAIQASLQHPGLANQVCHGSAGWSCCRLLQEKREAIVHCMTEGRLNNLLDILRARQAVTREAYELITATLTLTARTRCLLDICSCLGENVALLVASTLGLVSKEATHGYSRTRMASEGQAG</sequence>
<gene>
    <name evidence="4" type="primary">ADGRG1</name>
</gene>
<dbReference type="PROSITE" id="PS50209">
    <property type="entry name" value="CARD"/>
    <property type="match status" value="1"/>
</dbReference>
<dbReference type="GO" id="GO:0031349">
    <property type="term" value="P:positive regulation of defense response"/>
    <property type="evidence" value="ECO:0007669"/>
    <property type="project" value="UniProtKB-ARBA"/>
</dbReference>
<feature type="domain" description="CARD" evidence="3">
    <location>
        <begin position="522"/>
        <end position="593"/>
    </location>
</feature>
<dbReference type="InterPro" id="IPR000719">
    <property type="entry name" value="Prot_kinase_dom"/>
</dbReference>
<name>A0A3B4CDY9_PYGNA</name>
<dbReference type="SUPFAM" id="SSF47986">
    <property type="entry name" value="DEATH domain"/>
    <property type="match status" value="1"/>
</dbReference>
<dbReference type="Gene3D" id="1.10.533.10">
    <property type="entry name" value="Death Domain, Fas"/>
    <property type="match status" value="1"/>
</dbReference>
<dbReference type="GO" id="GO:0032287">
    <property type="term" value="P:peripheral nervous system myelin maintenance"/>
    <property type="evidence" value="ECO:0007669"/>
    <property type="project" value="Ensembl"/>
</dbReference>
<dbReference type="GeneTree" id="ENSGT00940000156113"/>
<reference evidence="4" key="3">
    <citation type="submission" date="2025-09" db="UniProtKB">
        <authorList>
            <consortium name="Ensembl"/>
        </authorList>
    </citation>
    <scope>IDENTIFICATION</scope>
</reference>
<dbReference type="GO" id="GO:0043123">
    <property type="term" value="P:positive regulation of canonical NF-kappaB signal transduction"/>
    <property type="evidence" value="ECO:0007669"/>
    <property type="project" value="UniProtKB-ARBA"/>
</dbReference>
<evidence type="ECO:0000313" key="4">
    <source>
        <dbReference type="Ensembl" id="ENSPNAP00000010157.1"/>
    </source>
</evidence>
<dbReference type="InterPro" id="IPR011009">
    <property type="entry name" value="Kinase-like_dom_sf"/>
</dbReference>
<dbReference type="InterPro" id="IPR051681">
    <property type="entry name" value="Ser/Thr_Kinases-Pseudokinases"/>
</dbReference>
<feature type="region of interest" description="Disordered" evidence="1">
    <location>
        <begin position="1"/>
        <end position="22"/>
    </location>
</feature>
<dbReference type="STRING" id="42514.ENSPNAP00000010157"/>
<dbReference type="GO" id="GO:0014003">
    <property type="term" value="P:oligodendrocyte development"/>
    <property type="evidence" value="ECO:0007669"/>
    <property type="project" value="Ensembl"/>
</dbReference>
<evidence type="ECO:0000259" key="2">
    <source>
        <dbReference type="PROSITE" id="PS50011"/>
    </source>
</evidence>
<dbReference type="Pfam" id="PF00619">
    <property type="entry name" value="CARD"/>
    <property type="match status" value="1"/>
</dbReference>
<dbReference type="GO" id="GO:0004706">
    <property type="term" value="F:JUN kinase kinase kinase activity"/>
    <property type="evidence" value="ECO:0007669"/>
    <property type="project" value="TreeGrafter"/>
</dbReference>
<dbReference type="GO" id="GO:0048932">
    <property type="term" value="P:myelination of posterior lateral line nerve axons"/>
    <property type="evidence" value="ECO:0007669"/>
    <property type="project" value="Ensembl"/>
</dbReference>
<evidence type="ECO:0000256" key="1">
    <source>
        <dbReference type="SAM" id="MobiDB-lite"/>
    </source>
</evidence>
<dbReference type="PANTHER" id="PTHR44329:SF143">
    <property type="entry name" value="RECEPTOR INTERACTING SERINE_THREONINE KINASE 2"/>
    <property type="match status" value="1"/>
</dbReference>
<evidence type="ECO:0008006" key="6">
    <source>
        <dbReference type="Google" id="ProtNLM"/>
    </source>
</evidence>
<feature type="domain" description="Protein kinase" evidence="2">
    <location>
        <begin position="57"/>
        <end position="348"/>
    </location>
</feature>
<dbReference type="Pfam" id="PF07714">
    <property type="entry name" value="PK_Tyr_Ser-Thr"/>
    <property type="match status" value="1"/>
</dbReference>
<protein>
    <recommendedName>
        <fullName evidence="6">Protein kinase domain-containing protein</fullName>
    </recommendedName>
</protein>
<dbReference type="OMA" id="HCMTEGR"/>
<dbReference type="SUPFAM" id="SSF56112">
    <property type="entry name" value="Protein kinase-like (PK-like)"/>
    <property type="match status" value="1"/>
</dbReference>
<accession>A0A3B4CDY9</accession>